<dbReference type="Ensembl" id="ENSSANT00000053297.1">
    <property type="protein sequence ID" value="ENSSANP00000050136.1"/>
    <property type="gene ID" value="ENSSANG00000025180.1"/>
</dbReference>
<dbReference type="Proteomes" id="UP000472260">
    <property type="component" value="Unassembled WGS sequence"/>
</dbReference>
<dbReference type="GO" id="GO:0005615">
    <property type="term" value="C:extracellular space"/>
    <property type="evidence" value="ECO:0007669"/>
    <property type="project" value="TreeGrafter"/>
</dbReference>
<dbReference type="PANTHER" id="PTHR11639">
    <property type="entry name" value="S100 CALCIUM-BINDING PROTEIN"/>
    <property type="match status" value="1"/>
</dbReference>
<evidence type="ECO:0000256" key="3">
    <source>
        <dbReference type="ARBA" id="ARBA00022837"/>
    </source>
</evidence>
<sequence>MGKKATWEDWNSQKALYWLKLEEARISRSFLTKLVTNMEGAIKTVVMQFLSSARGKESLGGKSFQKLVQSQLGNILGDTDSSSAVKDMMKGLDDNQDGKVSFQEYLTLVGYLANSLSEQKAQSSAAGGP</sequence>
<dbReference type="InterPro" id="IPR011992">
    <property type="entry name" value="EF-hand-dom_pair"/>
</dbReference>
<dbReference type="GO" id="GO:0048471">
    <property type="term" value="C:perinuclear region of cytoplasm"/>
    <property type="evidence" value="ECO:0007669"/>
    <property type="project" value="TreeGrafter"/>
</dbReference>
<evidence type="ECO:0000313" key="6">
    <source>
        <dbReference type="Proteomes" id="UP000472260"/>
    </source>
</evidence>
<name>A0A671NYN1_9TELE</name>
<organism evidence="5 6">
    <name type="scientific">Sinocyclocheilus anshuiensis</name>
    <dbReference type="NCBI Taxonomy" id="1608454"/>
    <lineage>
        <taxon>Eukaryota</taxon>
        <taxon>Metazoa</taxon>
        <taxon>Chordata</taxon>
        <taxon>Craniata</taxon>
        <taxon>Vertebrata</taxon>
        <taxon>Euteleostomi</taxon>
        <taxon>Actinopterygii</taxon>
        <taxon>Neopterygii</taxon>
        <taxon>Teleostei</taxon>
        <taxon>Ostariophysi</taxon>
        <taxon>Cypriniformes</taxon>
        <taxon>Cyprinidae</taxon>
        <taxon>Cyprininae</taxon>
        <taxon>Sinocyclocheilus</taxon>
    </lineage>
</organism>
<dbReference type="Gene3D" id="1.10.238.10">
    <property type="entry name" value="EF-hand"/>
    <property type="match status" value="1"/>
</dbReference>
<keyword evidence="6" id="KW-1185">Reference proteome</keyword>
<dbReference type="GO" id="GO:0048306">
    <property type="term" value="F:calcium-dependent protein binding"/>
    <property type="evidence" value="ECO:0007669"/>
    <property type="project" value="TreeGrafter"/>
</dbReference>
<evidence type="ECO:0000256" key="1">
    <source>
        <dbReference type="ARBA" id="ARBA00007323"/>
    </source>
</evidence>
<evidence type="ECO:0000256" key="2">
    <source>
        <dbReference type="ARBA" id="ARBA00022723"/>
    </source>
</evidence>
<dbReference type="PANTHER" id="PTHR11639:SF115">
    <property type="entry name" value="S100 CALCIUM-BINDING PROTEIN U-RELATED"/>
    <property type="match status" value="1"/>
</dbReference>
<protein>
    <submittedName>
        <fullName evidence="5">Protein S100-A16-like</fullName>
    </submittedName>
</protein>
<reference evidence="5" key="2">
    <citation type="submission" date="2025-09" db="UniProtKB">
        <authorList>
            <consortium name="Ensembl"/>
        </authorList>
    </citation>
    <scope>IDENTIFICATION</scope>
</reference>
<dbReference type="PROSITE" id="PS00018">
    <property type="entry name" value="EF_HAND_1"/>
    <property type="match status" value="1"/>
</dbReference>
<dbReference type="InterPro" id="IPR001751">
    <property type="entry name" value="S100/CaBP7/8-like_CS"/>
</dbReference>
<accession>A0A671NYN1</accession>
<dbReference type="AlphaFoldDB" id="A0A671NYN1"/>
<dbReference type="InterPro" id="IPR018247">
    <property type="entry name" value="EF_Hand_1_Ca_BS"/>
</dbReference>
<dbReference type="GO" id="GO:0005509">
    <property type="term" value="F:calcium ion binding"/>
    <property type="evidence" value="ECO:0007669"/>
    <property type="project" value="InterPro"/>
</dbReference>
<dbReference type="InterPro" id="IPR002048">
    <property type="entry name" value="EF_hand_dom"/>
</dbReference>
<dbReference type="PROSITE" id="PS50222">
    <property type="entry name" value="EF_HAND_2"/>
    <property type="match status" value="1"/>
</dbReference>
<keyword evidence="3" id="KW-0106">Calcium</keyword>
<evidence type="ECO:0000259" key="4">
    <source>
        <dbReference type="PROSITE" id="PS50222"/>
    </source>
</evidence>
<reference evidence="5" key="1">
    <citation type="submission" date="2025-08" db="UniProtKB">
        <authorList>
            <consortium name="Ensembl"/>
        </authorList>
    </citation>
    <scope>IDENTIFICATION</scope>
</reference>
<dbReference type="SUPFAM" id="SSF47473">
    <property type="entry name" value="EF-hand"/>
    <property type="match status" value="1"/>
</dbReference>
<proteinExistence type="inferred from homology"/>
<keyword evidence="2" id="KW-0479">Metal-binding</keyword>
<feature type="domain" description="EF-hand" evidence="4">
    <location>
        <begin position="80"/>
        <end position="115"/>
    </location>
</feature>
<comment type="similarity">
    <text evidence="1">Belongs to the S-100 family.</text>
</comment>
<gene>
    <name evidence="5" type="primary">LOC107673711</name>
</gene>
<evidence type="ECO:0000313" key="5">
    <source>
        <dbReference type="Ensembl" id="ENSSANP00000050136.1"/>
    </source>
</evidence>
<dbReference type="PROSITE" id="PS00303">
    <property type="entry name" value="S100_CABP"/>
    <property type="match status" value="1"/>
</dbReference>